<accession>A0ABP8ERA4</accession>
<keyword evidence="3 5" id="KW-1133">Transmembrane helix</keyword>
<protein>
    <submittedName>
        <fullName evidence="6">Neutral zinc metallopeptidase</fullName>
    </submittedName>
</protein>
<keyword evidence="4 5" id="KW-0472">Membrane</keyword>
<sequence>MLTATPAPARRAVATLPHYFVPMTFNEGGRIDSGRVRSSRGGKGAAIGGGAGILVLLVYLFTGQDLSGMFGGGEPSQQESGISLEHCQTGADANEYVECRMVAGAESLDAFWQAALPEQADIEYRQPGFEVFEGSVATGCGDATSAVGPFYCPPDESVYLDTGFFDQLETQLGAENAPLAQLYIVGHEWGHHISNQQGIMDQMDRQDTGPESDGVRLELQADCYAGMWLSHAANTPDPNSPDNAPLLKAPTQEELTDALDAAAAVGDDRIQKGAGQEVNPEAWTHGSAEQRMRWFTTGYEQGTMAACDTFSAGQL</sequence>
<comment type="caution">
    <text evidence="6">The sequence shown here is derived from an EMBL/GenBank/DDBJ whole genome shotgun (WGS) entry which is preliminary data.</text>
</comment>
<reference evidence="7" key="1">
    <citation type="journal article" date="2019" name="Int. J. Syst. Evol. Microbiol.">
        <title>The Global Catalogue of Microorganisms (GCM) 10K type strain sequencing project: providing services to taxonomists for standard genome sequencing and annotation.</title>
        <authorList>
            <consortium name="The Broad Institute Genomics Platform"/>
            <consortium name="The Broad Institute Genome Sequencing Center for Infectious Disease"/>
            <person name="Wu L."/>
            <person name="Ma J."/>
        </authorList>
    </citation>
    <scope>NUCLEOTIDE SEQUENCE [LARGE SCALE GENOMIC DNA]</scope>
    <source>
        <strain evidence="7">JCM 17459</strain>
    </source>
</reference>
<feature type="transmembrane region" description="Helical" evidence="5">
    <location>
        <begin position="44"/>
        <end position="62"/>
    </location>
</feature>
<evidence type="ECO:0000313" key="7">
    <source>
        <dbReference type="Proteomes" id="UP001499841"/>
    </source>
</evidence>
<evidence type="ECO:0000256" key="3">
    <source>
        <dbReference type="ARBA" id="ARBA00022989"/>
    </source>
</evidence>
<evidence type="ECO:0000256" key="4">
    <source>
        <dbReference type="ARBA" id="ARBA00023136"/>
    </source>
</evidence>
<evidence type="ECO:0000313" key="6">
    <source>
        <dbReference type="EMBL" id="GAA4286327.1"/>
    </source>
</evidence>
<keyword evidence="2 5" id="KW-0812">Transmembrane</keyword>
<evidence type="ECO:0000256" key="5">
    <source>
        <dbReference type="SAM" id="Phobius"/>
    </source>
</evidence>
<organism evidence="6 7">
    <name type="scientific">Georgenia daeguensis</name>
    <dbReference type="NCBI Taxonomy" id="908355"/>
    <lineage>
        <taxon>Bacteria</taxon>
        <taxon>Bacillati</taxon>
        <taxon>Actinomycetota</taxon>
        <taxon>Actinomycetes</taxon>
        <taxon>Micrococcales</taxon>
        <taxon>Bogoriellaceae</taxon>
        <taxon>Georgenia</taxon>
    </lineage>
</organism>
<dbReference type="PANTHER" id="PTHR30168:SF0">
    <property type="entry name" value="INNER MEMBRANE PROTEIN"/>
    <property type="match status" value="1"/>
</dbReference>
<dbReference type="PANTHER" id="PTHR30168">
    <property type="entry name" value="PUTATIVE MEMBRANE PROTEIN YPFJ"/>
    <property type="match status" value="1"/>
</dbReference>
<evidence type="ECO:0000256" key="2">
    <source>
        <dbReference type="ARBA" id="ARBA00022692"/>
    </source>
</evidence>
<dbReference type="Proteomes" id="UP001499841">
    <property type="component" value="Unassembled WGS sequence"/>
</dbReference>
<dbReference type="EMBL" id="BAABBA010000003">
    <property type="protein sequence ID" value="GAA4286327.1"/>
    <property type="molecule type" value="Genomic_DNA"/>
</dbReference>
<proteinExistence type="predicted"/>
<evidence type="ECO:0000256" key="1">
    <source>
        <dbReference type="ARBA" id="ARBA00004167"/>
    </source>
</evidence>
<keyword evidence="7" id="KW-1185">Reference proteome</keyword>
<name>A0ABP8ERA4_9MICO</name>
<dbReference type="Pfam" id="PF04228">
    <property type="entry name" value="Zn_peptidase"/>
    <property type="match status" value="1"/>
</dbReference>
<dbReference type="InterPro" id="IPR007343">
    <property type="entry name" value="Uncharacterised_pept_Zn_put"/>
</dbReference>
<gene>
    <name evidence="6" type="ORF">GCM10022262_06860</name>
</gene>
<comment type="subcellular location">
    <subcellularLocation>
        <location evidence="1">Membrane</location>
        <topology evidence="1">Single-pass membrane protein</topology>
    </subcellularLocation>
</comment>